<keyword evidence="3" id="KW-1185">Reference proteome</keyword>
<reference evidence="2 3" key="1">
    <citation type="submission" date="2021-01" db="EMBL/GenBank/DDBJ databases">
        <title>Belnapia mucosa sp. nov. and Belnapia arida sp. nov., isolated from the Tabernas Desert (Almeria, Spain).</title>
        <authorList>
            <person name="Molina-Menor E."/>
            <person name="Vidal-Verdu A."/>
            <person name="Calonge A."/>
            <person name="Satari L."/>
            <person name="Pereto Magraner J."/>
            <person name="Porcar Miralles M."/>
        </authorList>
    </citation>
    <scope>NUCLEOTIDE SEQUENCE [LARGE SCALE GENOMIC DNA]</scope>
    <source>
        <strain evidence="2 3">T6</strain>
    </source>
</reference>
<evidence type="ECO:0000313" key="2">
    <source>
        <dbReference type="EMBL" id="MBL6459460.1"/>
    </source>
</evidence>
<name>A0ABS1VCQ9_9PROT</name>
<dbReference type="Pfam" id="PF11804">
    <property type="entry name" value="DUF3325"/>
    <property type="match status" value="1"/>
</dbReference>
<dbReference type="EMBL" id="JAEUXJ010000041">
    <property type="protein sequence ID" value="MBL6459460.1"/>
    <property type="molecule type" value="Genomic_DNA"/>
</dbReference>
<keyword evidence="1" id="KW-1133">Transmembrane helix</keyword>
<protein>
    <submittedName>
        <fullName evidence="2">DUF3325 domain-containing protein</fullName>
    </submittedName>
</protein>
<proteinExistence type="predicted"/>
<feature type="transmembrane region" description="Helical" evidence="1">
    <location>
        <begin position="61"/>
        <end position="82"/>
    </location>
</feature>
<organism evidence="2 3">
    <name type="scientific">Belnapia mucosa</name>
    <dbReference type="NCBI Taxonomy" id="2804532"/>
    <lineage>
        <taxon>Bacteria</taxon>
        <taxon>Pseudomonadati</taxon>
        <taxon>Pseudomonadota</taxon>
        <taxon>Alphaproteobacteria</taxon>
        <taxon>Acetobacterales</taxon>
        <taxon>Roseomonadaceae</taxon>
        <taxon>Belnapia</taxon>
    </lineage>
</organism>
<evidence type="ECO:0000313" key="3">
    <source>
        <dbReference type="Proteomes" id="UP000606490"/>
    </source>
</evidence>
<keyword evidence="1" id="KW-0812">Transmembrane</keyword>
<dbReference type="Proteomes" id="UP000606490">
    <property type="component" value="Unassembled WGS sequence"/>
</dbReference>
<gene>
    <name evidence="2" type="ORF">JMJ55_29540</name>
</gene>
<evidence type="ECO:0000256" key="1">
    <source>
        <dbReference type="SAM" id="Phobius"/>
    </source>
</evidence>
<accession>A0ABS1VCQ9</accession>
<feature type="transmembrane region" description="Helical" evidence="1">
    <location>
        <begin position="35"/>
        <end position="54"/>
    </location>
</feature>
<dbReference type="RefSeq" id="WP_202829193.1">
    <property type="nucleotide sequence ID" value="NZ_JAEUXJ010000041.1"/>
</dbReference>
<comment type="caution">
    <text evidence="2">The sequence shown here is derived from an EMBL/GenBank/DDBJ whole genome shotgun (WGS) entry which is preliminary data.</text>
</comment>
<keyword evidence="1" id="KW-0472">Membrane</keyword>
<sequence>MILAGLFGTFAGLAALCFATDRHYRQLRNRAPSRAMQAALQTAGIALLVIAAVACRAEWGWAMGIVAWFGMATVGGLVIALLLPWAPWGGVLLGLLGAFAAIRYVAATASG</sequence>
<feature type="transmembrane region" description="Helical" evidence="1">
    <location>
        <begin position="88"/>
        <end position="106"/>
    </location>
</feature>
<dbReference type="InterPro" id="IPR021762">
    <property type="entry name" value="DUF3325"/>
</dbReference>